<feature type="transmembrane region" description="Helical" evidence="6">
    <location>
        <begin position="162"/>
        <end position="182"/>
    </location>
</feature>
<reference evidence="8 9" key="1">
    <citation type="journal article" date="2018" name="J. Microbiol.">
        <title>Salicibibacter kimchii gen. nov., sp. nov., a moderately halophilic and alkalitolerant bacterium in the family Bacillaceae, isolated from kimchi.</title>
        <authorList>
            <person name="Jang J.Y."/>
            <person name="Oh Y.J."/>
            <person name="Lim S.K."/>
            <person name="Park H.K."/>
            <person name="Lee C."/>
            <person name="Kim J.Y."/>
            <person name="Lee M.A."/>
            <person name="Choi H.J."/>
        </authorList>
    </citation>
    <scope>NUCLEOTIDE SEQUENCE [LARGE SCALE GENOMIC DNA]</scope>
    <source>
        <strain evidence="8 9">NKC1-1</strain>
    </source>
</reference>
<dbReference type="Proteomes" id="UP000252100">
    <property type="component" value="Chromosome"/>
</dbReference>
<comment type="subcellular location">
    <subcellularLocation>
        <location evidence="1">Cell membrane</location>
        <topology evidence="1">Multi-pass membrane protein</topology>
    </subcellularLocation>
</comment>
<dbReference type="InterPro" id="IPR011701">
    <property type="entry name" value="MFS"/>
</dbReference>
<proteinExistence type="predicted"/>
<dbReference type="SUPFAM" id="SSF103473">
    <property type="entry name" value="MFS general substrate transporter"/>
    <property type="match status" value="1"/>
</dbReference>
<protein>
    <submittedName>
        <fullName evidence="8">MFS transporter</fullName>
    </submittedName>
</protein>
<evidence type="ECO:0000256" key="4">
    <source>
        <dbReference type="ARBA" id="ARBA00022989"/>
    </source>
</evidence>
<dbReference type="InterPro" id="IPR020846">
    <property type="entry name" value="MFS_dom"/>
</dbReference>
<feature type="domain" description="Major facilitator superfamily (MFS) profile" evidence="7">
    <location>
        <begin position="7"/>
        <end position="394"/>
    </location>
</feature>
<keyword evidence="4 6" id="KW-1133">Transmembrane helix</keyword>
<feature type="transmembrane region" description="Helical" evidence="6">
    <location>
        <begin position="100"/>
        <end position="119"/>
    </location>
</feature>
<dbReference type="EMBL" id="CP031092">
    <property type="protein sequence ID" value="AXF57569.1"/>
    <property type="molecule type" value="Genomic_DNA"/>
</dbReference>
<feature type="transmembrane region" description="Helical" evidence="6">
    <location>
        <begin position="76"/>
        <end position="94"/>
    </location>
</feature>
<dbReference type="AlphaFoldDB" id="A0A345C2Y8"/>
<dbReference type="Pfam" id="PF07690">
    <property type="entry name" value="MFS_1"/>
    <property type="match status" value="1"/>
</dbReference>
<evidence type="ECO:0000256" key="2">
    <source>
        <dbReference type="ARBA" id="ARBA00022448"/>
    </source>
</evidence>
<organism evidence="8 9">
    <name type="scientific">Salicibibacter kimchii</name>
    <dbReference type="NCBI Taxonomy" id="2099786"/>
    <lineage>
        <taxon>Bacteria</taxon>
        <taxon>Bacillati</taxon>
        <taxon>Bacillota</taxon>
        <taxon>Bacilli</taxon>
        <taxon>Bacillales</taxon>
        <taxon>Bacillaceae</taxon>
        <taxon>Salicibibacter</taxon>
    </lineage>
</organism>
<keyword evidence="2" id="KW-0813">Transport</keyword>
<evidence type="ECO:0000256" key="6">
    <source>
        <dbReference type="SAM" id="Phobius"/>
    </source>
</evidence>
<dbReference type="RefSeq" id="WP_114375513.1">
    <property type="nucleotide sequence ID" value="NZ_CP031092.1"/>
</dbReference>
<dbReference type="KEGG" id="rue:DT065_17305"/>
<dbReference type="InterPro" id="IPR036259">
    <property type="entry name" value="MFS_trans_sf"/>
</dbReference>
<dbReference type="OrthoDB" id="9781976at2"/>
<feature type="transmembrane region" description="Helical" evidence="6">
    <location>
        <begin position="303"/>
        <end position="324"/>
    </location>
</feature>
<gene>
    <name evidence="8" type="ORF">DT065_17305</name>
</gene>
<dbReference type="PROSITE" id="PS50850">
    <property type="entry name" value="MFS"/>
    <property type="match status" value="1"/>
</dbReference>
<keyword evidence="3 6" id="KW-0812">Transmembrane</keyword>
<dbReference type="GO" id="GO:0005886">
    <property type="term" value="C:plasma membrane"/>
    <property type="evidence" value="ECO:0007669"/>
    <property type="project" value="UniProtKB-SubCell"/>
</dbReference>
<dbReference type="PANTHER" id="PTHR23521">
    <property type="entry name" value="TRANSPORTER MFS SUPERFAMILY"/>
    <property type="match status" value="1"/>
</dbReference>
<evidence type="ECO:0000256" key="5">
    <source>
        <dbReference type="ARBA" id="ARBA00023136"/>
    </source>
</evidence>
<feature type="transmembrane region" description="Helical" evidence="6">
    <location>
        <begin position="336"/>
        <end position="356"/>
    </location>
</feature>
<evidence type="ECO:0000313" key="8">
    <source>
        <dbReference type="EMBL" id="AXF57569.1"/>
    </source>
</evidence>
<dbReference type="GO" id="GO:0022857">
    <property type="term" value="F:transmembrane transporter activity"/>
    <property type="evidence" value="ECO:0007669"/>
    <property type="project" value="InterPro"/>
</dbReference>
<feature type="transmembrane region" description="Helical" evidence="6">
    <location>
        <begin position="277"/>
        <end position="297"/>
    </location>
</feature>
<sequence length="404" mass="43780">MKNNRWFALSLIATAVLFTLTLWFSASVISVELREQWSLTTFSETWLSAAVPGGFVIGAFISAYFGLADRFNTRKFFAVSALIGGLLNLLLIWVDHAALGIVIRMLTGMALAGVYPPSVKLISQWFPKKRGVAVGVLIAALTLGTAMPHFLAMFFVAIDVRLVIVTTSMLAIVAAIAVRYILQEAPGPAGQSSFSLGKIKQVLQNKPVMFANYGYFGHMWELYAMWTWLPAFLTASFSLQYPGMDPAMVSFLAFASIGLAGGLGCVLGGLYADRIGISQLTILAMAISAFCALTIGFTFGQPIWLTIILALLWGVSVIADSAQFSVAVSQFGGKSYVGTALTFQMCIGFFIATLSIQMLPLFQAVLGWHWVFVVLAIGPILGIISMLKYQRYTADTAVSYRKTG</sequence>
<feature type="transmembrane region" description="Helical" evidence="6">
    <location>
        <begin position="368"/>
        <end position="387"/>
    </location>
</feature>
<dbReference type="PANTHER" id="PTHR23521:SF3">
    <property type="entry name" value="MFS TRANSPORTER"/>
    <property type="match status" value="1"/>
</dbReference>
<feature type="transmembrane region" description="Helical" evidence="6">
    <location>
        <begin position="131"/>
        <end position="156"/>
    </location>
</feature>
<evidence type="ECO:0000259" key="7">
    <source>
        <dbReference type="PROSITE" id="PS50850"/>
    </source>
</evidence>
<evidence type="ECO:0000256" key="1">
    <source>
        <dbReference type="ARBA" id="ARBA00004651"/>
    </source>
</evidence>
<evidence type="ECO:0000313" key="9">
    <source>
        <dbReference type="Proteomes" id="UP000252100"/>
    </source>
</evidence>
<feature type="transmembrane region" description="Helical" evidence="6">
    <location>
        <begin position="247"/>
        <end position="270"/>
    </location>
</feature>
<keyword evidence="5 6" id="KW-0472">Membrane</keyword>
<evidence type="ECO:0000256" key="3">
    <source>
        <dbReference type="ARBA" id="ARBA00022692"/>
    </source>
</evidence>
<feature type="transmembrane region" description="Helical" evidence="6">
    <location>
        <begin position="46"/>
        <end position="67"/>
    </location>
</feature>
<name>A0A345C2Y8_9BACI</name>
<accession>A0A345C2Y8</accession>
<dbReference type="Gene3D" id="1.20.1250.20">
    <property type="entry name" value="MFS general substrate transporter like domains"/>
    <property type="match status" value="2"/>
</dbReference>
<keyword evidence="9" id="KW-1185">Reference proteome</keyword>